<name>A0A3R9FP64_9ENTR</name>
<comment type="similarity">
    <text evidence="2">Belongs to the outer membrane factor (OMF) (TC 1.B.17) family.</text>
</comment>
<reference evidence="4 5" key="1">
    <citation type="submission" date="2018-10" db="EMBL/GenBank/DDBJ databases">
        <title>Transmission dynamics of multidrug resistant bacteria on intensive care unit surfaces.</title>
        <authorList>
            <person name="D'Souza A.W."/>
            <person name="Potter R.F."/>
            <person name="Wallace M."/>
            <person name="Shupe A."/>
            <person name="Patel S."/>
            <person name="Sun S."/>
            <person name="Gul D."/>
            <person name="Kwon J.H."/>
            <person name="Andleeb S."/>
            <person name="Burnham C.-A.D."/>
            <person name="Dantas G."/>
        </authorList>
    </citation>
    <scope>NUCLEOTIDE SEQUENCE [LARGE SCALE GENOMIC DNA]</scope>
    <source>
        <strain evidence="4 5">AS_373</strain>
    </source>
</reference>
<feature type="signal peptide" evidence="3">
    <location>
        <begin position="1"/>
        <end position="24"/>
    </location>
</feature>
<gene>
    <name evidence="4" type="ORF">EGT71_17945</name>
</gene>
<evidence type="ECO:0000256" key="3">
    <source>
        <dbReference type="SAM" id="SignalP"/>
    </source>
</evidence>
<dbReference type="Pfam" id="PF02321">
    <property type="entry name" value="OEP"/>
    <property type="match status" value="1"/>
</dbReference>
<dbReference type="SUPFAM" id="SSF56954">
    <property type="entry name" value="Outer membrane efflux proteins (OEP)"/>
    <property type="match status" value="1"/>
</dbReference>
<comment type="caution">
    <text evidence="4">The sequence shown here is derived from an EMBL/GenBank/DDBJ whole genome shotgun (WGS) entry which is preliminary data.</text>
</comment>
<accession>A0A3R9FP64</accession>
<comment type="subcellular location">
    <subcellularLocation>
        <location evidence="1">Cell outer membrane</location>
        <topology evidence="1">Lipid-anchor</topology>
    </subcellularLocation>
</comment>
<dbReference type="RefSeq" id="WP_125294577.1">
    <property type="nucleotide sequence ID" value="NZ_JAPTZM010000006.1"/>
</dbReference>
<dbReference type="InterPro" id="IPR010131">
    <property type="entry name" value="MdtP/NodT-like"/>
</dbReference>
<sequence>MKQTTLSLWLGGVLLVLTSAAAQAAALSLEQTLDLAERYSAQLSANRNQVRAFGAMADSARQLPDPELKFGIENLPVQGSNAHRFTREGMTMQRVGVMQKYVSADKRDRKADTLLAQSASASAQAQVIRAQLQRDTAQAWLDLALSEKAVAAAQQLLQETEKQIPVQRSGVASGSASASGALALQTTLSALRDNLTLAERDVRLAQTRLYQLTGENIDNVAGALPRYQRLPADEQVLEQGVPAHPEVVQAAREADVAKARSAQSAVASKPDVGVEVYYARRAEEYGDLAGVMFTVDMPLFQSHRQDKDYAADVSRAMEANDQLAQATRDRVALVRSLVAEYQAAQTLWSRKQQEIVPLNQQRLKVINAEYRSGQASLDAVLEARRGLLDAQLGAINAEKEMAQRWAAVRYLTVQGAAHEQ</sequence>
<dbReference type="PANTHER" id="PTHR30203">
    <property type="entry name" value="OUTER MEMBRANE CATION EFFLUX PROTEIN"/>
    <property type="match status" value="1"/>
</dbReference>
<evidence type="ECO:0000256" key="1">
    <source>
        <dbReference type="ARBA" id="ARBA00004459"/>
    </source>
</evidence>
<feature type="chain" id="PRO_5018732054" evidence="3">
    <location>
        <begin position="25"/>
        <end position="420"/>
    </location>
</feature>
<dbReference type="Gene3D" id="1.20.1600.10">
    <property type="entry name" value="Outer membrane efflux proteins (OEP)"/>
    <property type="match status" value="1"/>
</dbReference>
<dbReference type="GO" id="GO:0009279">
    <property type="term" value="C:cell outer membrane"/>
    <property type="evidence" value="ECO:0007669"/>
    <property type="project" value="UniProtKB-SubCell"/>
</dbReference>
<proteinExistence type="inferred from homology"/>
<evidence type="ECO:0000313" key="4">
    <source>
        <dbReference type="EMBL" id="RSE23478.1"/>
    </source>
</evidence>
<dbReference type="AlphaFoldDB" id="A0A3R9FP64"/>
<keyword evidence="3" id="KW-0732">Signal</keyword>
<dbReference type="GO" id="GO:0015562">
    <property type="term" value="F:efflux transmembrane transporter activity"/>
    <property type="evidence" value="ECO:0007669"/>
    <property type="project" value="InterPro"/>
</dbReference>
<organism evidence="4 5">
    <name type="scientific">Atlantibacter subterraneus</name>
    <dbReference type="NCBI Taxonomy" id="255519"/>
    <lineage>
        <taxon>Bacteria</taxon>
        <taxon>Pseudomonadati</taxon>
        <taxon>Pseudomonadota</taxon>
        <taxon>Gammaproteobacteria</taxon>
        <taxon>Enterobacterales</taxon>
        <taxon>Enterobacteriaceae</taxon>
        <taxon>Atlantibacter</taxon>
    </lineage>
</organism>
<dbReference type="OrthoDB" id="5607838at2"/>
<dbReference type="InterPro" id="IPR003423">
    <property type="entry name" value="OMP_efflux"/>
</dbReference>
<dbReference type="Proteomes" id="UP000275331">
    <property type="component" value="Unassembled WGS sequence"/>
</dbReference>
<dbReference type="EMBL" id="RHXB01000013">
    <property type="protein sequence ID" value="RSE23478.1"/>
    <property type="molecule type" value="Genomic_DNA"/>
</dbReference>
<evidence type="ECO:0000313" key="5">
    <source>
        <dbReference type="Proteomes" id="UP000275331"/>
    </source>
</evidence>
<dbReference type="PANTHER" id="PTHR30203:SF24">
    <property type="entry name" value="BLR4935 PROTEIN"/>
    <property type="match status" value="1"/>
</dbReference>
<evidence type="ECO:0000256" key="2">
    <source>
        <dbReference type="ARBA" id="ARBA00007613"/>
    </source>
</evidence>
<protein>
    <submittedName>
        <fullName evidence="4">TolC family protein</fullName>
    </submittedName>
</protein>